<feature type="region of interest" description="Disordered" evidence="1">
    <location>
        <begin position="58"/>
        <end position="85"/>
    </location>
</feature>
<dbReference type="EMBL" id="AVOT02016019">
    <property type="protein sequence ID" value="MBW0500836.1"/>
    <property type="molecule type" value="Genomic_DNA"/>
</dbReference>
<dbReference type="AlphaFoldDB" id="A0A9Q3DBK1"/>
<organism evidence="2 3">
    <name type="scientific">Austropuccinia psidii MF-1</name>
    <dbReference type="NCBI Taxonomy" id="1389203"/>
    <lineage>
        <taxon>Eukaryota</taxon>
        <taxon>Fungi</taxon>
        <taxon>Dikarya</taxon>
        <taxon>Basidiomycota</taxon>
        <taxon>Pucciniomycotina</taxon>
        <taxon>Pucciniomycetes</taxon>
        <taxon>Pucciniales</taxon>
        <taxon>Sphaerophragmiaceae</taxon>
        <taxon>Austropuccinia</taxon>
    </lineage>
</organism>
<sequence>MEDPSILNIHDQLRILKDHVLEIISNTNQFSIHLAKSDSKRQKLKNEIIANVEQINENYEPHMPRHSKPFTEEKRSVKGSSTPFLGENPICAKDIKILPN</sequence>
<protein>
    <submittedName>
        <fullName evidence="2">Uncharacterized protein</fullName>
    </submittedName>
</protein>
<comment type="caution">
    <text evidence="2">The sequence shown here is derived from an EMBL/GenBank/DDBJ whole genome shotgun (WGS) entry which is preliminary data.</text>
</comment>
<evidence type="ECO:0000313" key="3">
    <source>
        <dbReference type="Proteomes" id="UP000765509"/>
    </source>
</evidence>
<accession>A0A9Q3DBK1</accession>
<keyword evidence="3" id="KW-1185">Reference proteome</keyword>
<evidence type="ECO:0000256" key="1">
    <source>
        <dbReference type="SAM" id="MobiDB-lite"/>
    </source>
</evidence>
<name>A0A9Q3DBK1_9BASI</name>
<evidence type="ECO:0000313" key="2">
    <source>
        <dbReference type="EMBL" id="MBW0500836.1"/>
    </source>
</evidence>
<feature type="compositionally biased region" description="Basic and acidic residues" evidence="1">
    <location>
        <begin position="59"/>
        <end position="76"/>
    </location>
</feature>
<reference evidence="2" key="1">
    <citation type="submission" date="2021-03" db="EMBL/GenBank/DDBJ databases">
        <title>Draft genome sequence of rust myrtle Austropuccinia psidii MF-1, a brazilian biotype.</title>
        <authorList>
            <person name="Quecine M.C."/>
            <person name="Pachon D.M.R."/>
            <person name="Bonatelli M.L."/>
            <person name="Correr F.H."/>
            <person name="Franceschini L.M."/>
            <person name="Leite T.F."/>
            <person name="Margarido G.R.A."/>
            <person name="Almeida C.A."/>
            <person name="Ferrarezi J.A."/>
            <person name="Labate C.A."/>
        </authorList>
    </citation>
    <scope>NUCLEOTIDE SEQUENCE</scope>
    <source>
        <strain evidence="2">MF-1</strain>
    </source>
</reference>
<gene>
    <name evidence="2" type="ORF">O181_040551</name>
</gene>
<proteinExistence type="predicted"/>
<dbReference type="Proteomes" id="UP000765509">
    <property type="component" value="Unassembled WGS sequence"/>
</dbReference>